<evidence type="ECO:0000256" key="2">
    <source>
        <dbReference type="ARBA" id="ARBA00022801"/>
    </source>
</evidence>
<evidence type="ECO:0000256" key="1">
    <source>
        <dbReference type="ARBA" id="ARBA00009902"/>
    </source>
</evidence>
<dbReference type="InterPro" id="IPR023296">
    <property type="entry name" value="Glyco_hydro_beta-prop_sf"/>
</dbReference>
<feature type="signal peptide" evidence="4">
    <location>
        <begin position="1"/>
        <end position="16"/>
    </location>
</feature>
<evidence type="ECO:0000313" key="6">
    <source>
        <dbReference type="EMBL" id="KAJ6743426.1"/>
    </source>
</evidence>
<comment type="similarity">
    <text evidence="1">Belongs to the glycosyl hydrolase 32 family.</text>
</comment>
<dbReference type="PROSITE" id="PS00609">
    <property type="entry name" value="GLYCOSYL_HYDROL_F32"/>
    <property type="match status" value="1"/>
</dbReference>
<dbReference type="SUPFAM" id="SSF75005">
    <property type="entry name" value="Arabinanase/levansucrase/invertase"/>
    <property type="match status" value="1"/>
</dbReference>
<evidence type="ECO:0000259" key="5">
    <source>
        <dbReference type="Pfam" id="PF00251"/>
    </source>
</evidence>
<keyword evidence="7" id="KW-1185">Reference proteome</keyword>
<dbReference type="EMBL" id="JAPFFL010000002">
    <property type="protein sequence ID" value="KAJ6743426.1"/>
    <property type="molecule type" value="Genomic_DNA"/>
</dbReference>
<reference evidence="6" key="2">
    <citation type="journal article" date="2023" name="Int. J. Mol. Sci.">
        <title>De Novo Assembly and Annotation of 11 Diverse Shrub Willow (Salix) Genomes Reveals Novel Gene Organization in Sex-Linked Regions.</title>
        <authorList>
            <person name="Hyden B."/>
            <person name="Feng K."/>
            <person name="Yates T.B."/>
            <person name="Jawdy S."/>
            <person name="Cereghino C."/>
            <person name="Smart L.B."/>
            <person name="Muchero W."/>
        </authorList>
    </citation>
    <scope>NUCLEOTIDE SEQUENCE [LARGE SCALE GENOMIC DNA]</scope>
    <source>
        <tissue evidence="6">Shoot tip</tissue>
    </source>
</reference>
<protein>
    <submittedName>
        <fullName evidence="6">CELL WALL INVERTASE 1</fullName>
    </submittedName>
</protein>
<evidence type="ECO:0000256" key="4">
    <source>
        <dbReference type="SAM" id="SignalP"/>
    </source>
</evidence>
<dbReference type="InterPro" id="IPR013148">
    <property type="entry name" value="Glyco_hydro_32_N"/>
</dbReference>
<name>A0A9Q0ZQX1_SALVM</name>
<evidence type="ECO:0000313" key="7">
    <source>
        <dbReference type="Proteomes" id="UP001151529"/>
    </source>
</evidence>
<dbReference type="Gene3D" id="2.115.10.20">
    <property type="entry name" value="Glycosyl hydrolase domain, family 43"/>
    <property type="match status" value="1"/>
</dbReference>
<gene>
    <name evidence="6" type="ORF">OIU85_017384</name>
</gene>
<comment type="caution">
    <text evidence="6">The sequence shown here is derived from an EMBL/GenBank/DDBJ whole genome shotgun (WGS) entry which is preliminary data.</text>
</comment>
<reference evidence="6" key="1">
    <citation type="submission" date="2022-11" db="EMBL/GenBank/DDBJ databases">
        <authorList>
            <person name="Hyden B.L."/>
            <person name="Feng K."/>
            <person name="Yates T."/>
            <person name="Jawdy S."/>
            <person name="Smart L.B."/>
            <person name="Muchero W."/>
        </authorList>
    </citation>
    <scope>NUCLEOTIDE SEQUENCE</scope>
    <source>
        <tissue evidence="6">Shoot tip</tissue>
    </source>
</reference>
<dbReference type="GO" id="GO:0005975">
    <property type="term" value="P:carbohydrate metabolic process"/>
    <property type="evidence" value="ECO:0007669"/>
    <property type="project" value="InterPro"/>
</dbReference>
<sequence>MRIYLYCIIFLTVLWGDSVFHMNDAGTETTRKHFEALENGCQNFQSHTVMLQEQHSYRTSFHFQPPKNWLNDPNGPMWYKGVYHLFYQYNPYGALFGDVMIWAHSVSHDLINWIPSQSRPLPNGTL</sequence>
<dbReference type="GO" id="GO:0004553">
    <property type="term" value="F:hydrolase activity, hydrolyzing O-glycosyl compounds"/>
    <property type="evidence" value="ECO:0007669"/>
    <property type="project" value="InterPro"/>
</dbReference>
<feature type="domain" description="Glycosyl hydrolase family 32 N-terminal" evidence="5">
    <location>
        <begin position="62"/>
        <end position="114"/>
    </location>
</feature>
<organism evidence="6 7">
    <name type="scientific">Salix viminalis</name>
    <name type="common">Common osier</name>
    <name type="synonym">Basket willow</name>
    <dbReference type="NCBI Taxonomy" id="40686"/>
    <lineage>
        <taxon>Eukaryota</taxon>
        <taxon>Viridiplantae</taxon>
        <taxon>Streptophyta</taxon>
        <taxon>Embryophyta</taxon>
        <taxon>Tracheophyta</taxon>
        <taxon>Spermatophyta</taxon>
        <taxon>Magnoliopsida</taxon>
        <taxon>eudicotyledons</taxon>
        <taxon>Gunneridae</taxon>
        <taxon>Pentapetalae</taxon>
        <taxon>rosids</taxon>
        <taxon>fabids</taxon>
        <taxon>Malpighiales</taxon>
        <taxon>Salicaceae</taxon>
        <taxon>Saliceae</taxon>
        <taxon>Salix</taxon>
    </lineage>
</organism>
<keyword evidence="3" id="KW-0326">Glycosidase</keyword>
<dbReference type="PANTHER" id="PTHR31953">
    <property type="entry name" value="BETA-FRUCTOFURANOSIDASE, INSOLUBLE ISOENZYME CWINV1-RELATED"/>
    <property type="match status" value="1"/>
</dbReference>
<dbReference type="Proteomes" id="UP001151529">
    <property type="component" value="Chromosome 6"/>
</dbReference>
<proteinExistence type="inferred from homology"/>
<dbReference type="InterPro" id="IPR018053">
    <property type="entry name" value="Glyco_hydro_32_AS"/>
</dbReference>
<dbReference type="OrthoDB" id="202537at2759"/>
<dbReference type="InterPro" id="IPR050551">
    <property type="entry name" value="Fructan_Metab_Enzymes"/>
</dbReference>
<accession>A0A9Q0ZQX1</accession>
<keyword evidence="2" id="KW-0378">Hydrolase</keyword>
<feature type="chain" id="PRO_5040391179" evidence="4">
    <location>
        <begin position="17"/>
        <end position="126"/>
    </location>
</feature>
<dbReference type="Pfam" id="PF00251">
    <property type="entry name" value="Glyco_hydro_32N"/>
    <property type="match status" value="1"/>
</dbReference>
<dbReference type="AlphaFoldDB" id="A0A9Q0ZQX1"/>
<evidence type="ECO:0000256" key="3">
    <source>
        <dbReference type="ARBA" id="ARBA00023295"/>
    </source>
</evidence>
<keyword evidence="4" id="KW-0732">Signal</keyword>